<comment type="caution">
    <text evidence="1">The sequence shown here is derived from an EMBL/GenBank/DDBJ whole genome shotgun (WGS) entry which is preliminary data.</text>
</comment>
<proteinExistence type="predicted"/>
<keyword evidence="2" id="KW-1185">Reference proteome</keyword>
<gene>
    <name evidence="1" type="ORF">RLDS_24610</name>
</gene>
<sequence>MPIPTTPVMIRSLEKRGRDGVILEEIAHA</sequence>
<protein>
    <submittedName>
        <fullName evidence="1">Uncharacterized protein</fullName>
    </submittedName>
</protein>
<evidence type="ECO:0000313" key="1">
    <source>
        <dbReference type="EMBL" id="EQB11078.1"/>
    </source>
</evidence>
<organism evidence="1 2">
    <name type="scientific">Sphingobium lactosutens DS20</name>
    <dbReference type="NCBI Taxonomy" id="1331060"/>
    <lineage>
        <taxon>Bacteria</taxon>
        <taxon>Pseudomonadati</taxon>
        <taxon>Pseudomonadota</taxon>
        <taxon>Alphaproteobacteria</taxon>
        <taxon>Sphingomonadales</taxon>
        <taxon>Sphingomonadaceae</taxon>
        <taxon>Sphingobium</taxon>
    </lineage>
</organism>
<name>T0HG24_9SPHN</name>
<reference evidence="1 2" key="1">
    <citation type="journal article" date="2013" name="Genome Announc.">
        <title>Draft Genome Sequence of Sphingobium lactosutens Strain DS20T, Isolated from a Hexachlorocyclohexane Dumpsite.</title>
        <authorList>
            <person name="Kumar R."/>
            <person name="Dwivedi V."/>
            <person name="Negi V."/>
            <person name="Khurana J.P."/>
            <person name="Lal R."/>
        </authorList>
    </citation>
    <scope>NUCLEOTIDE SEQUENCE [LARGE SCALE GENOMIC DNA]</scope>
    <source>
        <strain evidence="1 2">DS20</strain>
    </source>
</reference>
<dbReference type="EMBL" id="ATDP01000108">
    <property type="protein sequence ID" value="EQB11078.1"/>
    <property type="molecule type" value="Genomic_DNA"/>
</dbReference>
<evidence type="ECO:0000313" key="2">
    <source>
        <dbReference type="Proteomes" id="UP000015531"/>
    </source>
</evidence>
<dbReference type="Proteomes" id="UP000015531">
    <property type="component" value="Unassembled WGS sequence"/>
</dbReference>
<accession>T0HG24</accession>
<dbReference type="AlphaFoldDB" id="T0HG24"/>